<dbReference type="RefSeq" id="WP_013186385.1">
    <property type="nucleotide sequence ID" value="NC_014230.1"/>
</dbReference>
<accession>A3U641</accession>
<evidence type="ECO:0000313" key="3">
    <source>
        <dbReference type="Proteomes" id="UP000002297"/>
    </source>
</evidence>
<keyword evidence="1" id="KW-1133">Transmembrane helix</keyword>
<dbReference type="eggNOG" id="COG1357">
    <property type="taxonomic scope" value="Bacteria"/>
</dbReference>
<dbReference type="OrthoDB" id="1419611at2"/>
<name>A3U641_CROAH</name>
<reference evidence="2 3" key="1">
    <citation type="journal article" date="2010" name="J. Bacteriol.">
        <title>The complete genome sequence of Croceibacter atlanticus HTCC2559T.</title>
        <authorList>
            <person name="Oh H.M."/>
            <person name="Kang I."/>
            <person name="Ferriera S."/>
            <person name="Giovannoni S.J."/>
            <person name="Cho J.C."/>
        </authorList>
    </citation>
    <scope>NUCLEOTIDE SEQUENCE [LARGE SCALE GENOMIC DNA]</scope>
    <source>
        <strain evidence="3">ATCC BAA-628 / HTCC2559 / KCTC 12090</strain>
    </source>
</reference>
<evidence type="ECO:0008006" key="4">
    <source>
        <dbReference type="Google" id="ProtNLM"/>
    </source>
</evidence>
<keyword evidence="3" id="KW-1185">Reference proteome</keyword>
<dbReference type="PANTHER" id="PTHR14136:SF17">
    <property type="entry name" value="BTB_POZ DOMAIN-CONTAINING PROTEIN KCTD9"/>
    <property type="match status" value="1"/>
</dbReference>
<dbReference type="SUPFAM" id="SSF141571">
    <property type="entry name" value="Pentapeptide repeat-like"/>
    <property type="match status" value="1"/>
</dbReference>
<dbReference type="HOGENOM" id="CLU_729040_0_0_10"/>
<protein>
    <recommendedName>
        <fullName evidence="4">Pentapeptide repeat-containing protein</fullName>
    </recommendedName>
</protein>
<keyword evidence="1" id="KW-0812">Transmembrane</keyword>
<sequence>MTQEEKIKQLEAENKKLRDTFASQKESKRKRRKLGWSFLKRSSGMVLGVKLKTSIEDFLNELGDDRRVSRETLSNLLSAVVLRLTRVGFLLVLTAILPSILLIFQTYYLAKQTTLIDDQKTLFQNQNIRLDQQTYLQEAERRGNVIILLDNMIKDVNDEIDRTPSNRISKPTTGRLIALSKMLKPYRYLKNDSLTERVLSPERGYLLLSLIESDLSLKLSSNTSLNGSLLERLDFSYAEMVGVSIINEDLLNINLSYADLSNSNFSGNDFENADFKYADLTNTVLDLANLESTNFKGAILKNTSFKRADLTKADLSLTDLRGAEFSVKSLKGATLTNARVSENFSVTMSKQLNKTDYAWFAETYEVVEVDDDNYQILKK</sequence>
<dbReference type="InterPro" id="IPR051082">
    <property type="entry name" value="Pentapeptide-BTB/POZ_domain"/>
</dbReference>
<proteinExistence type="predicted"/>
<organism evidence="2 3">
    <name type="scientific">Croceibacter atlanticus (strain ATCC BAA-628 / JCM 21780 / CIP 108009 / IAM 15332 / KCTC 12090 / HTCC2559)</name>
    <dbReference type="NCBI Taxonomy" id="216432"/>
    <lineage>
        <taxon>Bacteria</taxon>
        <taxon>Pseudomonadati</taxon>
        <taxon>Bacteroidota</taxon>
        <taxon>Flavobacteriia</taxon>
        <taxon>Flavobacteriales</taxon>
        <taxon>Flavobacteriaceae</taxon>
        <taxon>Croceibacter</taxon>
    </lineage>
</organism>
<dbReference type="KEGG" id="cat:CA2559_03095"/>
<dbReference type="AlphaFoldDB" id="A3U641"/>
<dbReference type="EMBL" id="CP002046">
    <property type="protein sequence ID" value="EAP87708.1"/>
    <property type="molecule type" value="Genomic_DNA"/>
</dbReference>
<dbReference type="InterPro" id="IPR001646">
    <property type="entry name" value="5peptide_repeat"/>
</dbReference>
<evidence type="ECO:0000256" key="1">
    <source>
        <dbReference type="SAM" id="Phobius"/>
    </source>
</evidence>
<dbReference type="Gene3D" id="2.160.20.80">
    <property type="entry name" value="E3 ubiquitin-protein ligase SopA"/>
    <property type="match status" value="1"/>
</dbReference>
<evidence type="ECO:0000313" key="2">
    <source>
        <dbReference type="EMBL" id="EAP87708.1"/>
    </source>
</evidence>
<dbReference type="GeneID" id="89452412"/>
<keyword evidence="1" id="KW-0472">Membrane</keyword>
<dbReference type="STRING" id="216432.CA2559_03095"/>
<dbReference type="Pfam" id="PF00805">
    <property type="entry name" value="Pentapeptide"/>
    <property type="match status" value="2"/>
</dbReference>
<dbReference type="Proteomes" id="UP000002297">
    <property type="component" value="Chromosome"/>
</dbReference>
<feature type="transmembrane region" description="Helical" evidence="1">
    <location>
        <begin position="87"/>
        <end position="110"/>
    </location>
</feature>
<dbReference type="PANTHER" id="PTHR14136">
    <property type="entry name" value="BTB_POZ DOMAIN-CONTAINING PROTEIN KCTD9"/>
    <property type="match status" value="1"/>
</dbReference>
<gene>
    <name evidence="2" type="ordered locus">CA2559_03095</name>
</gene>